<proteinExistence type="predicted"/>
<organism evidence="2 3">
    <name type="scientific">Myxacorys almedinensis A</name>
    <dbReference type="NCBI Taxonomy" id="2690445"/>
    <lineage>
        <taxon>Bacteria</taxon>
        <taxon>Bacillati</taxon>
        <taxon>Cyanobacteriota</taxon>
        <taxon>Cyanophyceae</taxon>
        <taxon>Leptolyngbyales</taxon>
        <taxon>Leptolyngbyaceae</taxon>
        <taxon>Myxacorys</taxon>
        <taxon>Myxacorys almedinensis</taxon>
    </lineage>
</organism>
<dbReference type="PROSITE" id="PS51677">
    <property type="entry name" value="NODB"/>
    <property type="match status" value="1"/>
</dbReference>
<name>A0A8J8CK05_9CYAN</name>
<reference evidence="2" key="1">
    <citation type="submission" date="2019-12" db="EMBL/GenBank/DDBJ databases">
        <title>High-Quality draft genome sequences of three cyanobacteria isolated from the limestone walls of the Old Cathedral of Coimbra.</title>
        <authorList>
            <person name="Tiago I."/>
            <person name="Soares F."/>
            <person name="Portugal A."/>
        </authorList>
    </citation>
    <scope>NUCLEOTIDE SEQUENCE</scope>
    <source>
        <strain evidence="2">A</strain>
    </source>
</reference>
<dbReference type="EMBL" id="WVIE01000013">
    <property type="protein sequence ID" value="NDJ18096.1"/>
    <property type="molecule type" value="Genomic_DNA"/>
</dbReference>
<protein>
    <submittedName>
        <fullName evidence="2">Polysaccharide deacetylase family protein</fullName>
    </submittedName>
</protein>
<evidence type="ECO:0000313" key="2">
    <source>
        <dbReference type="EMBL" id="NDJ18096.1"/>
    </source>
</evidence>
<keyword evidence="3" id="KW-1185">Reference proteome</keyword>
<dbReference type="AlphaFoldDB" id="A0A8J8CK05"/>
<dbReference type="GO" id="GO:0016810">
    <property type="term" value="F:hydrolase activity, acting on carbon-nitrogen (but not peptide) bonds"/>
    <property type="evidence" value="ECO:0007669"/>
    <property type="project" value="InterPro"/>
</dbReference>
<dbReference type="Pfam" id="PF01522">
    <property type="entry name" value="Polysacc_deac_1"/>
    <property type="match status" value="1"/>
</dbReference>
<gene>
    <name evidence="2" type="ORF">GS601_12485</name>
</gene>
<dbReference type="PANTHER" id="PTHR10587:SF137">
    <property type="entry name" value="4-DEOXY-4-FORMAMIDO-L-ARABINOSE-PHOSPHOUNDECAPRENOL DEFORMYLASE ARND-RELATED"/>
    <property type="match status" value="1"/>
</dbReference>
<evidence type="ECO:0000259" key="1">
    <source>
        <dbReference type="PROSITE" id="PS51677"/>
    </source>
</evidence>
<dbReference type="Proteomes" id="UP000646053">
    <property type="component" value="Unassembled WGS sequence"/>
</dbReference>
<dbReference type="CDD" id="cd10917">
    <property type="entry name" value="CE4_NodB_like_6s_7s"/>
    <property type="match status" value="1"/>
</dbReference>
<sequence length="225" mass="25448">MTFARLYPLLHRVLKPTFPHCLWSGRADSPAIALTFDDGPHPKYTPQLLDVLDHHKVCATFFWLGACVEAYPDLARQIYQRGHWIGLHSYHHRAFTSLSATDLKTDLAQTRAAIAKTCQINPNTLIDVRPPYGLFTPQTLNHLHHWNYRTVMWSIIPEDWVCPGASIVVQRVVDQVQNGSIIVLHDGDSGGRDVAETVDSLIPRLVQSGYQFSTINQIWLALPHV</sequence>
<dbReference type="InterPro" id="IPR011330">
    <property type="entry name" value="Glyco_hydro/deAcase_b/a-brl"/>
</dbReference>
<dbReference type="SUPFAM" id="SSF88713">
    <property type="entry name" value="Glycoside hydrolase/deacetylase"/>
    <property type="match status" value="1"/>
</dbReference>
<dbReference type="GO" id="GO:0005975">
    <property type="term" value="P:carbohydrate metabolic process"/>
    <property type="evidence" value="ECO:0007669"/>
    <property type="project" value="InterPro"/>
</dbReference>
<dbReference type="Gene3D" id="3.20.20.370">
    <property type="entry name" value="Glycoside hydrolase/deacetylase"/>
    <property type="match status" value="1"/>
</dbReference>
<dbReference type="InterPro" id="IPR002509">
    <property type="entry name" value="NODB_dom"/>
</dbReference>
<comment type="caution">
    <text evidence="2">The sequence shown here is derived from an EMBL/GenBank/DDBJ whole genome shotgun (WGS) entry which is preliminary data.</text>
</comment>
<evidence type="ECO:0000313" key="3">
    <source>
        <dbReference type="Proteomes" id="UP000646053"/>
    </source>
</evidence>
<accession>A0A8J8CK05</accession>
<dbReference type="RefSeq" id="WP_162423623.1">
    <property type="nucleotide sequence ID" value="NZ_WVIE01000013.1"/>
</dbReference>
<feature type="domain" description="NodB homology" evidence="1">
    <location>
        <begin position="30"/>
        <end position="213"/>
    </location>
</feature>
<dbReference type="PANTHER" id="PTHR10587">
    <property type="entry name" value="GLYCOSYL TRANSFERASE-RELATED"/>
    <property type="match status" value="1"/>
</dbReference>
<dbReference type="InterPro" id="IPR050248">
    <property type="entry name" value="Polysacc_deacetylase_ArnD"/>
</dbReference>